<dbReference type="AlphaFoldDB" id="A5G641"/>
<dbReference type="GO" id="GO:0031177">
    <property type="term" value="F:phosphopantetheine binding"/>
    <property type="evidence" value="ECO:0007669"/>
    <property type="project" value="InterPro"/>
</dbReference>
<dbReference type="Pfam" id="PF22336">
    <property type="entry name" value="RhiE-like_linker"/>
    <property type="match status" value="1"/>
</dbReference>
<feature type="compositionally biased region" description="Basic and acidic residues" evidence="10">
    <location>
        <begin position="281"/>
        <end position="304"/>
    </location>
</feature>
<evidence type="ECO:0000256" key="9">
    <source>
        <dbReference type="PROSITE-ProRule" id="PRU01363"/>
    </source>
</evidence>
<evidence type="ECO:0000256" key="5">
    <source>
        <dbReference type="ARBA" id="ARBA00022553"/>
    </source>
</evidence>
<feature type="region of interest" description="Disordered" evidence="10">
    <location>
        <begin position="281"/>
        <end position="309"/>
    </location>
</feature>
<dbReference type="InterPro" id="IPR054514">
    <property type="entry name" value="RhiE-like_linker"/>
</dbReference>
<feature type="region of interest" description="N-terminal hotdog fold" evidence="9">
    <location>
        <begin position="377"/>
        <end position="507"/>
    </location>
</feature>
<dbReference type="GO" id="GO:0006633">
    <property type="term" value="P:fatty acid biosynthetic process"/>
    <property type="evidence" value="ECO:0007669"/>
    <property type="project" value="TreeGrafter"/>
</dbReference>
<feature type="domain" description="PKS/mFAS DH" evidence="13">
    <location>
        <begin position="377"/>
        <end position="663"/>
    </location>
</feature>
<gene>
    <name evidence="14" type="ordered locus">Gura_3094</name>
</gene>
<dbReference type="InterPro" id="IPR006162">
    <property type="entry name" value="Ppantetheine_attach_site"/>
</dbReference>
<keyword evidence="6 14" id="KW-0808">Transferase</keyword>
<dbReference type="InterPro" id="IPR036736">
    <property type="entry name" value="ACP-like_sf"/>
</dbReference>
<dbReference type="InterPro" id="IPR014030">
    <property type="entry name" value="Ketoacyl_synth_N"/>
</dbReference>
<comment type="pathway">
    <text evidence="2">Antibiotic biosynthesis.</text>
</comment>
<dbReference type="GO" id="GO:0047879">
    <property type="term" value="F:erythronolide synthase activity"/>
    <property type="evidence" value="ECO:0007669"/>
    <property type="project" value="UniProtKB-EC"/>
</dbReference>
<dbReference type="SUPFAM" id="SSF53901">
    <property type="entry name" value="Thiolase-like"/>
    <property type="match status" value="1"/>
</dbReference>
<comment type="function">
    <text evidence="8">Involved in production of the polyketide antibiotic thailandamide.</text>
</comment>
<dbReference type="PROSITE" id="PS00012">
    <property type="entry name" value="PHOSPHOPANTETHEINE"/>
    <property type="match status" value="1"/>
</dbReference>
<keyword evidence="3" id="KW-0596">Phosphopantetheine</keyword>
<evidence type="ECO:0000313" key="14">
    <source>
        <dbReference type="EMBL" id="ABQ27259.1"/>
    </source>
</evidence>
<dbReference type="EMBL" id="CP000698">
    <property type="protein sequence ID" value="ABQ27259.1"/>
    <property type="molecule type" value="Genomic_DNA"/>
</dbReference>
<feature type="active site" description="Proton donor; for dehydratase activity" evidence="9">
    <location>
        <position position="191"/>
    </location>
</feature>
<dbReference type="InterPro" id="IPR049900">
    <property type="entry name" value="PKS_mFAS_DH"/>
</dbReference>
<dbReference type="PROSITE" id="PS52019">
    <property type="entry name" value="PKS_MFAS_DH"/>
    <property type="match status" value="2"/>
</dbReference>
<dbReference type="PROSITE" id="PS50075">
    <property type="entry name" value="CARRIER"/>
    <property type="match status" value="1"/>
</dbReference>
<protein>
    <submittedName>
        <fullName evidence="14">Erythronolide synthase</fullName>
        <ecNumber evidence="14">2.3.1.94</ecNumber>
    </submittedName>
</protein>
<evidence type="ECO:0000313" key="15">
    <source>
        <dbReference type="Proteomes" id="UP000006695"/>
    </source>
</evidence>
<dbReference type="HOGENOM" id="CLU_006851_0_0_7"/>
<dbReference type="Pfam" id="PF02801">
    <property type="entry name" value="Ketoacyl-synt_C"/>
    <property type="match status" value="1"/>
</dbReference>
<evidence type="ECO:0000256" key="10">
    <source>
        <dbReference type="SAM" id="MobiDB-lite"/>
    </source>
</evidence>
<dbReference type="FunFam" id="3.40.47.10:FF:000019">
    <property type="entry name" value="Polyketide synthase type I"/>
    <property type="match status" value="1"/>
</dbReference>
<evidence type="ECO:0000259" key="11">
    <source>
        <dbReference type="PROSITE" id="PS50075"/>
    </source>
</evidence>
<dbReference type="InterPro" id="IPR042104">
    <property type="entry name" value="PKS_dehydratase_sf"/>
</dbReference>
<dbReference type="Gene3D" id="3.10.129.110">
    <property type="entry name" value="Polyketide synthase dehydratase"/>
    <property type="match status" value="2"/>
</dbReference>
<dbReference type="InterPro" id="IPR020841">
    <property type="entry name" value="PKS_Beta-ketoAc_synthase_dom"/>
</dbReference>
<evidence type="ECO:0000256" key="2">
    <source>
        <dbReference type="ARBA" id="ARBA00004792"/>
    </source>
</evidence>
<dbReference type="SMART" id="SM00823">
    <property type="entry name" value="PKS_PP"/>
    <property type="match status" value="1"/>
</dbReference>
<feature type="region of interest" description="N-terminal hotdog fold" evidence="9">
    <location>
        <begin position="1"/>
        <end position="110"/>
    </location>
</feature>
<organism evidence="14 15">
    <name type="scientific">Geotalea uraniireducens (strain Rf4)</name>
    <name type="common">Geobacter uraniireducens</name>
    <dbReference type="NCBI Taxonomy" id="351605"/>
    <lineage>
        <taxon>Bacteria</taxon>
        <taxon>Pseudomonadati</taxon>
        <taxon>Thermodesulfobacteriota</taxon>
        <taxon>Desulfuromonadia</taxon>
        <taxon>Geobacterales</taxon>
        <taxon>Geobacteraceae</taxon>
        <taxon>Geotalea</taxon>
    </lineage>
</organism>
<dbReference type="STRING" id="351605.Gura_3094"/>
<dbReference type="Gene3D" id="3.40.47.10">
    <property type="match status" value="1"/>
</dbReference>
<evidence type="ECO:0000259" key="12">
    <source>
        <dbReference type="PROSITE" id="PS52004"/>
    </source>
</evidence>
<dbReference type="PANTHER" id="PTHR43775:SF37">
    <property type="entry name" value="SI:DKEY-61P9.11"/>
    <property type="match status" value="1"/>
</dbReference>
<evidence type="ECO:0000259" key="13">
    <source>
        <dbReference type="PROSITE" id="PS52019"/>
    </source>
</evidence>
<evidence type="ECO:0000256" key="8">
    <source>
        <dbReference type="ARBA" id="ARBA00054155"/>
    </source>
</evidence>
<feature type="region of interest" description="C-terminal hotdog fold" evidence="9">
    <location>
        <begin position="130"/>
        <end position="278"/>
    </location>
</feature>
<dbReference type="Proteomes" id="UP000006695">
    <property type="component" value="Chromosome"/>
</dbReference>
<evidence type="ECO:0000256" key="4">
    <source>
        <dbReference type="ARBA" id="ARBA00022490"/>
    </source>
</evidence>
<evidence type="ECO:0000256" key="6">
    <source>
        <dbReference type="ARBA" id="ARBA00022679"/>
    </source>
</evidence>
<feature type="domain" description="Carrier" evidence="11">
    <location>
        <begin position="308"/>
        <end position="384"/>
    </location>
</feature>
<dbReference type="Pfam" id="PF14765">
    <property type="entry name" value="PS-DH"/>
    <property type="match status" value="2"/>
</dbReference>
<dbReference type="Gene3D" id="1.10.1200.10">
    <property type="entry name" value="ACP-like"/>
    <property type="match status" value="1"/>
</dbReference>
<sequence length="1262" mass="139867">MKKIFNFQLTLDNPIVKSHQVYGHSVLPGLAYIDMLYQLAKDGLNLSSDDHCLKRLAIYKPLVVSKEKPVRVKITFERKQRNWKISVAGVETDIHKESQAGMLYVTAELQKKVDFLEEVIDVEAVKQLSTKTYDMETTYSEARKAGLVHQGMIKATGNVYITDSGCLIDVNANLANQDTAQNYLFHPALMDGAAMSSMILIREGMPDSIADLYLPLSYETFYSKGPLLDRCYVRIERSSIRTVNDITTVDMDFFDTGGHLTAKLSGLTIKLVKDPSQIDPERVKAEQAERDDNISSPVHEDGGNVRHASLPSVEEPLKKIFAKYVNTNMDQLENLGFLELGMESSQLLELVKDIEEQFELSLSPSLLFEYSNFIALAGYLEKKLAEGGTKSQNWSTESGTLTIPSDKYEFYGSEPFLQDHQVYARPAIMGVTYPCLAIETYLKNNPEGYPLGLRNIRFYGGPVGLNKNETVEVEVKSKGVNGFETLFGTSNKERNCAGDFIGTVDSIPERLEIQSIVSQSKMFAPGTIEKIYKMIHDIKIEKTLKTIEALYAYDKVTLVAKITMAGSQKRGNSENLVFDPLLLNSCYLMADPVTVDPEIKVPLSIDSITVYRPTTEIAYVIKKIRVEKSDYISFDAIVVTETGEMIAKILNATLQKVGSSVQLKNLDPVLNGNIEKKKGPADIAIIGVSVRYPGASHINEFWNNLKEGKSNITEIPQERWNWREYFDKEKGKAGKMYSKWGGFLEDIDKFDHQFFNISPREAQIMDPQERLFLQETYSCIENAGYTPDTICDSRKIGVFVGVMNADYFKGSHPFVIANRVSYTYNFQGPSMVVNSASSSSLTAVHLALDSLHSGACDRAIAGGVNLILSPNHYTILSALGVLSATDRCSAFGAEADGFVTGEGVGAVLLKPLAQAINDGDNIYGIIKGSMINNGGRTNAFMAPNPVSQGQVIREAIERSGVNARSISYIEANGTGTPLGDPVEISGLTKAFQHHTDDKQFCAIGSVNSNIGHCECAIGIAALTKVLLQMKHGKIVPSLFAENLNPHIDFENTPFVVQRELTEWKSDAPRIAGVSSFGAGGSNAHVVVAEFVGKDDDSCNVSEGTPAIFVVSAQNAERLNERVKDLIEWLEGETFGDERLMQVAYTLQVGREAMKSRLGFTAKTNKEAIEKLTCYLNRENNNARIFFGQAKKHSKMPSATPADGKEQEAVHKWMSSRNYEKLAALWVKGSVIDWNKLYEGKKPRRISLPSYPFAQESHWMVMP</sequence>
<keyword evidence="7" id="KW-0677">Repeat</keyword>
<dbReference type="Pfam" id="PF00550">
    <property type="entry name" value="PP-binding"/>
    <property type="match status" value="1"/>
</dbReference>
<dbReference type="CDD" id="cd00833">
    <property type="entry name" value="PKS"/>
    <property type="match status" value="1"/>
</dbReference>
<dbReference type="InterPro" id="IPR049551">
    <property type="entry name" value="PKS_DH_C"/>
</dbReference>
<dbReference type="PROSITE" id="PS52004">
    <property type="entry name" value="KS3_2"/>
    <property type="match status" value="1"/>
</dbReference>
<reference evidence="14 15" key="1">
    <citation type="submission" date="2007-05" db="EMBL/GenBank/DDBJ databases">
        <title>Complete sequence of Geobacter uraniireducens Rf4.</title>
        <authorList>
            <consortium name="US DOE Joint Genome Institute"/>
            <person name="Copeland A."/>
            <person name="Lucas S."/>
            <person name="Lapidus A."/>
            <person name="Barry K."/>
            <person name="Detter J.C."/>
            <person name="Glavina del Rio T."/>
            <person name="Hammon N."/>
            <person name="Israni S."/>
            <person name="Dalin E."/>
            <person name="Tice H."/>
            <person name="Pitluck S."/>
            <person name="Chertkov O."/>
            <person name="Brettin T."/>
            <person name="Bruce D."/>
            <person name="Han C."/>
            <person name="Schmutz J."/>
            <person name="Larimer F."/>
            <person name="Land M."/>
            <person name="Hauser L."/>
            <person name="Kyrpides N."/>
            <person name="Mikhailova N."/>
            <person name="Shelobolina E."/>
            <person name="Aklujkar M."/>
            <person name="Lovley D."/>
            <person name="Richardson P."/>
        </authorList>
    </citation>
    <scope>NUCLEOTIDE SEQUENCE [LARGE SCALE GENOMIC DNA]</scope>
    <source>
        <strain evidence="14 15">Rf4</strain>
    </source>
</reference>
<dbReference type="SUPFAM" id="SSF47336">
    <property type="entry name" value="ACP-like"/>
    <property type="match status" value="1"/>
</dbReference>
<dbReference type="InterPro" id="IPR020806">
    <property type="entry name" value="PKS_PP-bd"/>
</dbReference>
<keyword evidence="14" id="KW-0012">Acyltransferase</keyword>
<dbReference type="EC" id="2.3.1.94" evidence="14"/>
<dbReference type="GO" id="GO:0005886">
    <property type="term" value="C:plasma membrane"/>
    <property type="evidence" value="ECO:0007669"/>
    <property type="project" value="TreeGrafter"/>
</dbReference>
<dbReference type="GO" id="GO:0005737">
    <property type="term" value="C:cytoplasm"/>
    <property type="evidence" value="ECO:0007669"/>
    <property type="project" value="UniProtKB-SubCell"/>
</dbReference>
<dbReference type="InterPro" id="IPR016039">
    <property type="entry name" value="Thiolase-like"/>
</dbReference>
<keyword evidence="4" id="KW-0963">Cytoplasm</keyword>
<dbReference type="GO" id="GO:0004312">
    <property type="term" value="F:fatty acid synthase activity"/>
    <property type="evidence" value="ECO:0007669"/>
    <property type="project" value="TreeGrafter"/>
</dbReference>
<accession>A5G641</accession>
<evidence type="ECO:0000256" key="7">
    <source>
        <dbReference type="ARBA" id="ARBA00022737"/>
    </source>
</evidence>
<keyword evidence="15" id="KW-1185">Reference proteome</keyword>
<evidence type="ECO:0000256" key="3">
    <source>
        <dbReference type="ARBA" id="ARBA00022450"/>
    </source>
</evidence>
<evidence type="ECO:0000256" key="1">
    <source>
        <dbReference type="ARBA" id="ARBA00004496"/>
    </source>
</evidence>
<dbReference type="PANTHER" id="PTHR43775">
    <property type="entry name" value="FATTY ACID SYNTHASE"/>
    <property type="match status" value="1"/>
</dbReference>
<dbReference type="OrthoDB" id="5476655at2"/>
<feature type="active site" description="Proton acceptor; for dehydratase activity" evidence="9">
    <location>
        <position position="19"/>
    </location>
</feature>
<feature type="domain" description="Ketosynthase family 3 (KS3)" evidence="12">
    <location>
        <begin position="680"/>
        <end position="1089"/>
    </location>
</feature>
<dbReference type="InterPro" id="IPR009081">
    <property type="entry name" value="PP-bd_ACP"/>
</dbReference>
<keyword evidence="5" id="KW-0597">Phosphoprotein</keyword>
<dbReference type="InterPro" id="IPR049552">
    <property type="entry name" value="PKS_DH_N"/>
</dbReference>
<dbReference type="Pfam" id="PF00109">
    <property type="entry name" value="ketoacyl-synt"/>
    <property type="match status" value="1"/>
</dbReference>
<dbReference type="InterPro" id="IPR050091">
    <property type="entry name" value="PKS_NRPS_Biosynth_Enz"/>
</dbReference>
<dbReference type="RefSeq" id="WP_011939926.1">
    <property type="nucleotide sequence ID" value="NC_009483.1"/>
</dbReference>
<dbReference type="Gene3D" id="1.10.1240.100">
    <property type="match status" value="1"/>
</dbReference>
<dbReference type="InterPro" id="IPR014031">
    <property type="entry name" value="Ketoacyl_synth_C"/>
</dbReference>
<feature type="domain" description="PKS/mFAS DH" evidence="13">
    <location>
        <begin position="1"/>
        <end position="278"/>
    </location>
</feature>
<dbReference type="SMART" id="SM00825">
    <property type="entry name" value="PKS_KS"/>
    <property type="match status" value="1"/>
</dbReference>
<name>A5G641_GEOUR</name>
<feature type="region of interest" description="C-terminal hotdog fold" evidence="9">
    <location>
        <begin position="521"/>
        <end position="663"/>
    </location>
</feature>
<comment type="caution">
    <text evidence="9">Lacks conserved residue(s) required for the propagation of feature annotation.</text>
</comment>
<dbReference type="Pfam" id="PF21089">
    <property type="entry name" value="PKS_DH_N"/>
    <property type="match status" value="1"/>
</dbReference>
<dbReference type="GO" id="GO:0071770">
    <property type="term" value="P:DIM/DIP cell wall layer assembly"/>
    <property type="evidence" value="ECO:0007669"/>
    <property type="project" value="TreeGrafter"/>
</dbReference>
<proteinExistence type="predicted"/>
<comment type="subcellular location">
    <subcellularLocation>
        <location evidence="1">Cytoplasm</location>
    </subcellularLocation>
</comment>
<dbReference type="KEGG" id="gur:Gura_3094"/>